<dbReference type="Proteomes" id="UP000541058">
    <property type="component" value="Unassembled WGS sequence"/>
</dbReference>
<evidence type="ECO:0000313" key="2">
    <source>
        <dbReference type="Proteomes" id="UP000541058"/>
    </source>
</evidence>
<comment type="caution">
    <text evidence="1">The sequence shown here is derived from an EMBL/GenBank/DDBJ whole genome shotgun (WGS) entry which is preliminary data.</text>
</comment>
<protein>
    <recommendedName>
        <fullName evidence="3">Outer membrane protein beta-barrel domain-containing protein</fullName>
    </recommendedName>
</protein>
<evidence type="ECO:0000313" key="1">
    <source>
        <dbReference type="EMBL" id="NLJ17561.1"/>
    </source>
</evidence>
<evidence type="ECO:0008006" key="3">
    <source>
        <dbReference type="Google" id="ProtNLM"/>
    </source>
</evidence>
<dbReference type="RefSeq" id="WP_276646231.1">
    <property type="nucleotide sequence ID" value="NZ_JAAYSM010000053.1"/>
</dbReference>
<sequence>MGTGDMRTFNYENELNIKLNNYFTSSVSINLGRSDQGDFETASFTQGNLNFFISPFKNTRRFDFRVGTGVTYYNITDAYVSWQSWKNGVLVETKYEFDNRNSIGYNVILEGSYLITNRFLIGIKAFTQPYQNGDINSGVMLKLGFVL</sequence>
<accession>A0A7X8GZL0</accession>
<reference evidence="1 2" key="1">
    <citation type="journal article" date="2020" name="Biotechnol. Biofuels">
        <title>New insights from the biogas microbiome by comprehensive genome-resolved metagenomics of nearly 1600 species originating from multiple anaerobic digesters.</title>
        <authorList>
            <person name="Campanaro S."/>
            <person name="Treu L."/>
            <person name="Rodriguez-R L.M."/>
            <person name="Kovalovszki A."/>
            <person name="Ziels R.M."/>
            <person name="Maus I."/>
            <person name="Zhu X."/>
            <person name="Kougias P.G."/>
            <person name="Basile A."/>
            <person name="Luo G."/>
            <person name="Schluter A."/>
            <person name="Konstantinidis K.T."/>
            <person name="Angelidaki I."/>
        </authorList>
    </citation>
    <scope>NUCLEOTIDE SEQUENCE [LARGE SCALE GENOMIC DNA]</scope>
    <source>
        <strain evidence="1">AS23ysBPME_34</strain>
    </source>
</reference>
<name>A0A7X8GZL0_9LACT</name>
<dbReference type="EMBL" id="JAAYSM010000053">
    <property type="protein sequence ID" value="NLJ17561.1"/>
    <property type="molecule type" value="Genomic_DNA"/>
</dbReference>
<proteinExistence type="predicted"/>
<gene>
    <name evidence="1" type="ORF">GX355_01745</name>
</gene>
<dbReference type="AlphaFoldDB" id="A0A7X8GZL0"/>
<organism evidence="1 2">
    <name type="scientific">Globicatella sulfidifaciens</name>
    <dbReference type="NCBI Taxonomy" id="136093"/>
    <lineage>
        <taxon>Bacteria</taxon>
        <taxon>Bacillati</taxon>
        <taxon>Bacillota</taxon>
        <taxon>Bacilli</taxon>
        <taxon>Lactobacillales</taxon>
        <taxon>Aerococcaceae</taxon>
        <taxon>Globicatella</taxon>
    </lineage>
</organism>